<accession>A0A839UJE4</accession>
<keyword evidence="1" id="KW-1133">Transmembrane helix</keyword>
<comment type="caution">
    <text evidence="2">The sequence shown here is derived from an EMBL/GenBank/DDBJ whole genome shotgun (WGS) entry which is preliminary data.</text>
</comment>
<keyword evidence="1" id="KW-0812">Transmembrane</keyword>
<evidence type="ECO:0000313" key="2">
    <source>
        <dbReference type="EMBL" id="MBB3166891.1"/>
    </source>
</evidence>
<proteinExistence type="predicted"/>
<dbReference type="Proteomes" id="UP000559987">
    <property type="component" value="Unassembled WGS sequence"/>
</dbReference>
<protein>
    <submittedName>
        <fullName evidence="2">Uncharacterized protein</fullName>
    </submittedName>
</protein>
<dbReference type="AlphaFoldDB" id="A0A839UJE4"/>
<reference evidence="2 3" key="1">
    <citation type="submission" date="2020-08" db="EMBL/GenBank/DDBJ databases">
        <title>Genomic Encyclopedia of Type Strains, Phase III (KMG-III): the genomes of soil and plant-associated and newly described type strains.</title>
        <authorList>
            <person name="Whitman W."/>
        </authorList>
    </citation>
    <scope>NUCLEOTIDE SEQUENCE [LARGE SCALE GENOMIC DNA]</scope>
    <source>
        <strain evidence="2 3">CECT 8571</strain>
    </source>
</reference>
<dbReference type="EMBL" id="JACHXZ010000001">
    <property type="protein sequence ID" value="MBB3166891.1"/>
    <property type="molecule type" value="Genomic_DNA"/>
</dbReference>
<feature type="transmembrane region" description="Helical" evidence="1">
    <location>
        <begin position="34"/>
        <end position="58"/>
    </location>
</feature>
<keyword evidence="1" id="KW-0472">Membrane</keyword>
<feature type="transmembrane region" description="Helical" evidence="1">
    <location>
        <begin position="70"/>
        <end position="93"/>
    </location>
</feature>
<sequence length="98" mass="10842">MSIRKFIALSGLSYLVSFIAIVQTGPELSLRLNQLFLAISYLPFLVVLAWAVFLGMAYFASNLPSPKQALIAFGINAVVFVGWLSVLLVHFSIFRPHV</sequence>
<evidence type="ECO:0000256" key="1">
    <source>
        <dbReference type="SAM" id="Phobius"/>
    </source>
</evidence>
<keyword evidence="3" id="KW-1185">Reference proteome</keyword>
<organism evidence="2 3">
    <name type="scientific">Simiduia aestuariiviva</name>
    <dbReference type="NCBI Taxonomy" id="1510459"/>
    <lineage>
        <taxon>Bacteria</taxon>
        <taxon>Pseudomonadati</taxon>
        <taxon>Pseudomonadota</taxon>
        <taxon>Gammaproteobacteria</taxon>
        <taxon>Cellvibrionales</taxon>
        <taxon>Cellvibrionaceae</taxon>
        <taxon>Simiduia</taxon>
    </lineage>
</organism>
<evidence type="ECO:0000313" key="3">
    <source>
        <dbReference type="Proteomes" id="UP000559987"/>
    </source>
</evidence>
<name>A0A839UJE4_9GAMM</name>
<gene>
    <name evidence="2" type="ORF">FHS30_000067</name>
</gene>
<dbReference type="RefSeq" id="WP_183907234.1">
    <property type="nucleotide sequence ID" value="NZ_JACHXZ010000001.1"/>
</dbReference>